<feature type="transmembrane region" description="Helical" evidence="8">
    <location>
        <begin position="101"/>
        <end position="121"/>
    </location>
</feature>
<name>A0A2V1E4S3_9PLEO</name>
<organism evidence="11 12">
    <name type="scientific">Periconia macrospinosa</name>
    <dbReference type="NCBI Taxonomy" id="97972"/>
    <lineage>
        <taxon>Eukaryota</taxon>
        <taxon>Fungi</taxon>
        <taxon>Dikarya</taxon>
        <taxon>Ascomycota</taxon>
        <taxon>Pezizomycotina</taxon>
        <taxon>Dothideomycetes</taxon>
        <taxon>Pleosporomycetidae</taxon>
        <taxon>Pleosporales</taxon>
        <taxon>Massarineae</taxon>
        <taxon>Periconiaceae</taxon>
        <taxon>Periconia</taxon>
    </lineage>
</organism>
<keyword evidence="5 8" id="KW-1133">Transmembrane helix</keyword>
<evidence type="ECO:0000256" key="7">
    <source>
        <dbReference type="ARBA" id="ARBA00023136"/>
    </source>
</evidence>
<dbReference type="InterPro" id="IPR036259">
    <property type="entry name" value="MFS_trans_sf"/>
</dbReference>
<keyword evidence="7 8" id="KW-0472">Membrane</keyword>
<evidence type="ECO:0000256" key="8">
    <source>
        <dbReference type="RuleBase" id="RU366033"/>
    </source>
</evidence>
<dbReference type="InterPro" id="IPR044772">
    <property type="entry name" value="NO3_transporter"/>
</dbReference>
<dbReference type="PANTHER" id="PTHR23515">
    <property type="entry name" value="HIGH-AFFINITY NITRATE TRANSPORTER 2.3"/>
    <property type="match status" value="1"/>
</dbReference>
<evidence type="ECO:0000256" key="6">
    <source>
        <dbReference type="ARBA" id="ARBA00023063"/>
    </source>
</evidence>
<comment type="similarity">
    <text evidence="2 8">Belongs to the major facilitator superfamily. Nitrate/nitrite porter (TC 2.A.1.8) family.</text>
</comment>
<feature type="compositionally biased region" description="Polar residues" evidence="9">
    <location>
        <begin position="251"/>
        <end position="263"/>
    </location>
</feature>
<dbReference type="AlphaFoldDB" id="A0A2V1E4S3"/>
<feature type="transmembrane region" description="Helical" evidence="8">
    <location>
        <begin position="127"/>
        <end position="147"/>
    </location>
</feature>
<feature type="domain" description="Major facilitator superfamily (MFS) profile" evidence="10">
    <location>
        <begin position="36"/>
        <end position="502"/>
    </location>
</feature>
<keyword evidence="12" id="KW-1185">Reference proteome</keyword>
<feature type="transmembrane region" description="Helical" evidence="8">
    <location>
        <begin position="356"/>
        <end position="378"/>
    </location>
</feature>
<dbReference type="Gene3D" id="1.20.1250.20">
    <property type="entry name" value="MFS general substrate transporter like domains"/>
    <property type="match status" value="2"/>
</dbReference>
<evidence type="ECO:0000256" key="2">
    <source>
        <dbReference type="ARBA" id="ARBA00008432"/>
    </source>
</evidence>
<dbReference type="SUPFAM" id="SSF103473">
    <property type="entry name" value="MFS general substrate transporter"/>
    <property type="match status" value="1"/>
</dbReference>
<evidence type="ECO:0000313" key="12">
    <source>
        <dbReference type="Proteomes" id="UP000244855"/>
    </source>
</evidence>
<dbReference type="Pfam" id="PF07690">
    <property type="entry name" value="MFS_1"/>
    <property type="match status" value="1"/>
</dbReference>
<protein>
    <recommendedName>
        <fullName evidence="8">Nitrate/nitrite transporter</fullName>
    </recommendedName>
</protein>
<dbReference type="GO" id="GO:0015112">
    <property type="term" value="F:nitrate transmembrane transporter activity"/>
    <property type="evidence" value="ECO:0007669"/>
    <property type="project" value="UniProtKB-UniRule"/>
</dbReference>
<dbReference type="GO" id="GO:0042128">
    <property type="term" value="P:nitrate assimilation"/>
    <property type="evidence" value="ECO:0007669"/>
    <property type="project" value="UniProtKB-UniRule"/>
</dbReference>
<dbReference type="PROSITE" id="PS50850">
    <property type="entry name" value="MFS"/>
    <property type="match status" value="1"/>
</dbReference>
<keyword evidence="4 8" id="KW-0812">Transmembrane</keyword>
<gene>
    <name evidence="11" type="ORF">DM02DRAFT_650592</name>
</gene>
<evidence type="ECO:0000256" key="4">
    <source>
        <dbReference type="ARBA" id="ARBA00022692"/>
    </source>
</evidence>
<evidence type="ECO:0000256" key="1">
    <source>
        <dbReference type="ARBA" id="ARBA00004141"/>
    </source>
</evidence>
<sequence length="508" mass="55011">MGFQLKQLWTAPEINPYNKKARSIPIFNPLDKYGRVFFFSYLGFFIAFWSWYAFPPLMVSIRKDLVLSQNEVANSNIISLTATLVMRAIAGPLCDRFGPRLTFVGCLLAGAIPSALAGTAHNAGSLYAIRFFVGILGGTFVPCQVWTTGFFDRNVIGTANALVGGWGNSGGGITYFVMPAIYDSLIKRQGLTSHVAWRVSFIVPFILITAVAISMLLFCEDTPTGKWSDRGKVAAPTAPTDDTIVAAPGPLTTNQPSTTNSISSHDEKKIAPTSQPQPDVETAAGSINIIDEVQHEVVVKPSAKEALRVACSLQALMLMSSYVCSFGGELAINSILGSYYLKNFPQLGQTTSGRWAAMFGLLNVITRPAGGFFADLIFHWTKQNLWGKKLWIHFVGVMSGIFLIVIGQLDPKDLSTMMGLIALMAIFLEAGNGANFALVPHVHPHANGVLSGLVGAAGNLGGVIFAIIFRYNGTHYARVFWIMGVIIIALNLIFIWVRPIPKGQIGGR</sequence>
<feature type="region of interest" description="Disordered" evidence="9">
    <location>
        <begin position="229"/>
        <end position="278"/>
    </location>
</feature>
<reference evidence="11 12" key="1">
    <citation type="journal article" date="2018" name="Sci. Rep.">
        <title>Comparative genomics provides insights into the lifestyle and reveals functional heterogeneity of dark septate endophytic fungi.</title>
        <authorList>
            <person name="Knapp D.G."/>
            <person name="Nemeth J.B."/>
            <person name="Barry K."/>
            <person name="Hainaut M."/>
            <person name="Henrissat B."/>
            <person name="Johnson J."/>
            <person name="Kuo A."/>
            <person name="Lim J.H.P."/>
            <person name="Lipzen A."/>
            <person name="Nolan M."/>
            <person name="Ohm R.A."/>
            <person name="Tamas L."/>
            <person name="Grigoriev I.V."/>
            <person name="Spatafora J.W."/>
            <person name="Nagy L.G."/>
            <person name="Kovacs G.M."/>
        </authorList>
    </citation>
    <scope>NUCLEOTIDE SEQUENCE [LARGE SCALE GENOMIC DNA]</scope>
    <source>
        <strain evidence="11 12">DSE2036</strain>
    </source>
</reference>
<dbReference type="InterPro" id="IPR020846">
    <property type="entry name" value="MFS_dom"/>
</dbReference>
<dbReference type="GO" id="GO:0005886">
    <property type="term" value="C:plasma membrane"/>
    <property type="evidence" value="ECO:0007669"/>
    <property type="project" value="UniProtKB-SubCell"/>
</dbReference>
<evidence type="ECO:0000313" key="11">
    <source>
        <dbReference type="EMBL" id="PVI05578.1"/>
    </source>
</evidence>
<feature type="transmembrane region" description="Helical" evidence="8">
    <location>
        <begin position="201"/>
        <end position="219"/>
    </location>
</feature>
<keyword evidence="8" id="KW-1003">Cell membrane</keyword>
<proteinExistence type="inferred from homology"/>
<feature type="transmembrane region" description="Helical" evidence="8">
    <location>
        <begin position="72"/>
        <end position="89"/>
    </location>
</feature>
<keyword evidence="3 8" id="KW-0813">Transport</keyword>
<dbReference type="InterPro" id="IPR004737">
    <property type="entry name" value="NO3_transporter_NarK/NarU-like"/>
</dbReference>
<dbReference type="FunFam" id="1.20.1250.20:FF:000382">
    <property type="entry name" value="Nitrate transporter CrnA"/>
    <property type="match status" value="1"/>
</dbReference>
<feature type="transmembrane region" description="Helical" evidence="8">
    <location>
        <begin position="159"/>
        <end position="181"/>
    </location>
</feature>
<evidence type="ECO:0000256" key="9">
    <source>
        <dbReference type="SAM" id="MobiDB-lite"/>
    </source>
</evidence>
<feature type="transmembrane region" description="Helical" evidence="8">
    <location>
        <begin position="390"/>
        <end position="409"/>
    </location>
</feature>
<dbReference type="InterPro" id="IPR011701">
    <property type="entry name" value="MFS"/>
</dbReference>
<comment type="subcellular location">
    <subcellularLocation>
        <location evidence="8">Cell membrane</location>
        <topology evidence="8">Multi-pass membrane protein</topology>
    </subcellularLocation>
    <subcellularLocation>
        <location evidence="1">Membrane</location>
        <topology evidence="1">Multi-pass membrane protein</topology>
    </subcellularLocation>
</comment>
<dbReference type="EMBL" id="KZ805313">
    <property type="protein sequence ID" value="PVI05578.1"/>
    <property type="molecule type" value="Genomic_DNA"/>
</dbReference>
<dbReference type="Proteomes" id="UP000244855">
    <property type="component" value="Unassembled WGS sequence"/>
</dbReference>
<evidence type="ECO:0000259" key="10">
    <source>
        <dbReference type="PROSITE" id="PS50850"/>
    </source>
</evidence>
<dbReference type="GO" id="GO:0015113">
    <property type="term" value="F:nitrite transmembrane transporter activity"/>
    <property type="evidence" value="ECO:0007669"/>
    <property type="project" value="InterPro"/>
</dbReference>
<feature type="transmembrane region" description="Helical" evidence="8">
    <location>
        <begin position="315"/>
        <end position="336"/>
    </location>
</feature>
<feature type="transmembrane region" description="Helical" evidence="8">
    <location>
        <begin position="475"/>
        <end position="497"/>
    </location>
</feature>
<feature type="transmembrane region" description="Helical" evidence="8">
    <location>
        <begin position="450"/>
        <end position="469"/>
    </location>
</feature>
<accession>A0A2V1E4S3</accession>
<dbReference type="OrthoDB" id="434240at2759"/>
<evidence type="ECO:0000256" key="5">
    <source>
        <dbReference type="ARBA" id="ARBA00022989"/>
    </source>
</evidence>
<evidence type="ECO:0000256" key="3">
    <source>
        <dbReference type="ARBA" id="ARBA00022448"/>
    </source>
</evidence>
<feature type="transmembrane region" description="Helical" evidence="8">
    <location>
        <begin position="33"/>
        <end position="52"/>
    </location>
</feature>
<dbReference type="NCBIfam" id="TIGR00886">
    <property type="entry name" value="2A0108"/>
    <property type="match status" value="1"/>
</dbReference>
<feature type="transmembrane region" description="Helical" evidence="8">
    <location>
        <begin position="415"/>
        <end position="438"/>
    </location>
</feature>
<keyword evidence="6 8" id="KW-0534">Nitrate assimilation</keyword>
<dbReference type="STRING" id="97972.A0A2V1E4S3"/>